<evidence type="ECO:0000256" key="2">
    <source>
        <dbReference type="ARBA" id="ARBA00006386"/>
    </source>
</evidence>
<dbReference type="AlphaFoldDB" id="A0A0E3LRS8"/>
<sequence>MTIDYLMYLISVGFQSLQEYLALHVLMCLLPAFLLAGAIASLFSKESVLKFFGADTPKYISYTVAAVSGCLLAVCSCTALPLFAGIYKRGAGIGPATTFLFSAPAINILAVVYTAKILGYDIGAARAILAVIMSVFIGLTMSLIYERKEAEKSSIKTFGEEEHKHTVELFILLIAVLVAPEFMSSWGWKFTNQIIAWIPLIALTAYLSIKWFSKEELESWMGETWFLIKQITPLLLIGVFFAGIIVEVLPKEIVASLVGGNSIASNFVASIAAALMYFSTLTEVPIIKALTLLGMGTGPSLAMLLAGPALSLPSMIVINRVMGIKKGMTYIFFVIVVATISGYIFGLTIV</sequence>
<gene>
    <name evidence="8" type="ORF">MSMAP_0561</name>
</gene>
<dbReference type="InterPro" id="IPR005524">
    <property type="entry name" value="DUF318"/>
</dbReference>
<dbReference type="PATRIC" id="fig|1434115.4.peg.683"/>
<feature type="transmembrane region" description="Helical" evidence="7">
    <location>
        <begin position="253"/>
        <end position="278"/>
    </location>
</feature>
<feature type="transmembrane region" description="Helical" evidence="7">
    <location>
        <begin position="93"/>
        <end position="115"/>
    </location>
</feature>
<dbReference type="Proteomes" id="UP000033116">
    <property type="component" value="Chromosome"/>
</dbReference>
<evidence type="ECO:0000256" key="4">
    <source>
        <dbReference type="ARBA" id="ARBA00022692"/>
    </source>
</evidence>
<keyword evidence="4 7" id="KW-0812">Transmembrane</keyword>
<evidence type="ECO:0000256" key="6">
    <source>
        <dbReference type="ARBA" id="ARBA00023136"/>
    </source>
</evidence>
<evidence type="ECO:0000256" key="1">
    <source>
        <dbReference type="ARBA" id="ARBA00004651"/>
    </source>
</evidence>
<keyword evidence="5 7" id="KW-1133">Transmembrane helix</keyword>
<feature type="transmembrane region" description="Helical" evidence="7">
    <location>
        <begin position="127"/>
        <end position="145"/>
    </location>
</feature>
<evidence type="ECO:0000256" key="5">
    <source>
        <dbReference type="ARBA" id="ARBA00022989"/>
    </source>
</evidence>
<dbReference type="HOGENOM" id="CLU_058185_0_0_2"/>
<accession>A0A0E3LRS8</accession>
<dbReference type="Pfam" id="PF03773">
    <property type="entry name" value="ArsP_1"/>
    <property type="match status" value="1"/>
</dbReference>
<feature type="transmembrane region" description="Helical" evidence="7">
    <location>
        <begin position="20"/>
        <end position="43"/>
    </location>
</feature>
<dbReference type="PANTHER" id="PTHR43299">
    <property type="entry name" value="UPF0718 PROTEIN YRAQ"/>
    <property type="match status" value="1"/>
</dbReference>
<evidence type="ECO:0000256" key="3">
    <source>
        <dbReference type="ARBA" id="ARBA00022475"/>
    </source>
</evidence>
<organism evidence="8 9">
    <name type="scientific">Methanosarcina mazei SarPi</name>
    <dbReference type="NCBI Taxonomy" id="1434115"/>
    <lineage>
        <taxon>Archaea</taxon>
        <taxon>Methanobacteriati</taxon>
        <taxon>Methanobacteriota</taxon>
        <taxon>Stenosarchaea group</taxon>
        <taxon>Methanomicrobia</taxon>
        <taxon>Methanosarcinales</taxon>
        <taxon>Methanosarcinaceae</taxon>
        <taxon>Methanosarcina</taxon>
    </lineage>
</organism>
<feature type="transmembrane region" description="Helical" evidence="7">
    <location>
        <begin position="298"/>
        <end position="318"/>
    </location>
</feature>
<name>A0A0E3LRS8_METMZ</name>
<dbReference type="GeneID" id="24850204"/>
<dbReference type="PANTHER" id="PTHR43299:SF1">
    <property type="entry name" value="UPF0718 PROTEIN YRAQ"/>
    <property type="match status" value="1"/>
</dbReference>
<keyword evidence="3" id="KW-1003">Cell membrane</keyword>
<feature type="transmembrane region" description="Helical" evidence="7">
    <location>
        <begin position="64"/>
        <end position="87"/>
    </location>
</feature>
<feature type="transmembrane region" description="Helical" evidence="7">
    <location>
        <begin position="225"/>
        <end position="246"/>
    </location>
</feature>
<proteinExistence type="inferred from homology"/>
<comment type="similarity">
    <text evidence="2">Belongs to the UPF0718 family.</text>
</comment>
<evidence type="ECO:0000313" key="8">
    <source>
        <dbReference type="EMBL" id="AKB60546.1"/>
    </source>
</evidence>
<reference evidence="8 9" key="1">
    <citation type="submission" date="2014-07" db="EMBL/GenBank/DDBJ databases">
        <title>Methanogenic archaea and the global carbon cycle.</title>
        <authorList>
            <person name="Henriksen J.R."/>
            <person name="Luke J."/>
            <person name="Reinhart S."/>
            <person name="Benedict M.N."/>
            <person name="Youngblut N.D."/>
            <person name="Metcalf M.E."/>
            <person name="Whitaker R.J."/>
            <person name="Metcalf W.W."/>
        </authorList>
    </citation>
    <scope>NUCLEOTIDE SEQUENCE [LARGE SCALE GENOMIC DNA]</scope>
    <source>
        <strain evidence="8 9">SarPi</strain>
    </source>
</reference>
<evidence type="ECO:0000313" key="9">
    <source>
        <dbReference type="Proteomes" id="UP000033116"/>
    </source>
</evidence>
<comment type="subcellular location">
    <subcellularLocation>
        <location evidence="1">Cell membrane</location>
        <topology evidence="1">Multi-pass membrane protein</topology>
    </subcellularLocation>
</comment>
<feature type="transmembrane region" description="Helical" evidence="7">
    <location>
        <begin position="330"/>
        <end position="349"/>
    </location>
</feature>
<dbReference type="EMBL" id="CP009511">
    <property type="protein sequence ID" value="AKB60546.1"/>
    <property type="molecule type" value="Genomic_DNA"/>
</dbReference>
<feature type="transmembrane region" description="Helical" evidence="7">
    <location>
        <begin position="165"/>
        <end position="182"/>
    </location>
</feature>
<evidence type="ECO:0000256" key="7">
    <source>
        <dbReference type="SAM" id="Phobius"/>
    </source>
</evidence>
<dbReference type="RefSeq" id="WP_048036307.1">
    <property type="nucleotide sequence ID" value="NZ_CP009511.1"/>
</dbReference>
<keyword evidence="6 7" id="KW-0472">Membrane</keyword>
<protein>
    <submittedName>
        <fullName evidence="8">Transporter</fullName>
    </submittedName>
</protein>
<feature type="transmembrane region" description="Helical" evidence="7">
    <location>
        <begin position="194"/>
        <end position="213"/>
    </location>
</feature>
<dbReference type="GO" id="GO:0005886">
    <property type="term" value="C:plasma membrane"/>
    <property type="evidence" value="ECO:0007669"/>
    <property type="project" value="UniProtKB-SubCell"/>
</dbReference>